<evidence type="ECO:0000313" key="2">
    <source>
        <dbReference type="EMBL" id="KKN80442.1"/>
    </source>
</evidence>
<gene>
    <name evidence="2" type="ORF">LCGC14_0330350</name>
</gene>
<feature type="region of interest" description="Disordered" evidence="1">
    <location>
        <begin position="1"/>
        <end position="84"/>
    </location>
</feature>
<sequence length="379" mass="40740">MAYNPSGKAPGLEWWDKVTGDQWDPAARDPAPEDEEGPTPEDRIDEVAVATDELETSGEENFEGEETVQEENLDRARLQETDQRTTQVKAGLKFDISDYAAQEGLENTEKQIVLDRDKADDLPGDVKAEFAEQEVKLDAVMDSARTGLSGQREDALSKVMDGRAGAMDAAVSSIHGATRQQMSDIDAQVQQGILSPSQATAMKAKIKMGASMQLSAAVGQTAHLFTKTQADVGTAFGNMFTSMENQFASTKGSFGEAAAGAFGQANVAKAGINAELTKIGATATADRNAILSANAAARGAFVNSGAQNNLAMMEYTQDTHISDYGYAMNDLTARTDLARMYIQSDEFKQQMGILMENMEQVERDNFINMMGTVLGVVLG</sequence>
<name>A0A0F9TZK7_9ZZZZ</name>
<comment type="caution">
    <text evidence="2">The sequence shown here is derived from an EMBL/GenBank/DDBJ whole genome shotgun (WGS) entry which is preliminary data.</text>
</comment>
<proteinExistence type="predicted"/>
<reference evidence="2" key="1">
    <citation type="journal article" date="2015" name="Nature">
        <title>Complex archaea that bridge the gap between prokaryotes and eukaryotes.</title>
        <authorList>
            <person name="Spang A."/>
            <person name="Saw J.H."/>
            <person name="Jorgensen S.L."/>
            <person name="Zaremba-Niedzwiedzka K."/>
            <person name="Martijn J."/>
            <person name="Lind A.E."/>
            <person name="van Eijk R."/>
            <person name="Schleper C."/>
            <person name="Guy L."/>
            <person name="Ettema T.J."/>
        </authorList>
    </citation>
    <scope>NUCLEOTIDE SEQUENCE</scope>
</reference>
<protein>
    <submittedName>
        <fullName evidence="2">Uncharacterized protein</fullName>
    </submittedName>
</protein>
<dbReference type="AlphaFoldDB" id="A0A0F9TZK7"/>
<organism evidence="2">
    <name type="scientific">marine sediment metagenome</name>
    <dbReference type="NCBI Taxonomy" id="412755"/>
    <lineage>
        <taxon>unclassified sequences</taxon>
        <taxon>metagenomes</taxon>
        <taxon>ecological metagenomes</taxon>
    </lineage>
</organism>
<accession>A0A0F9TZK7</accession>
<feature type="compositionally biased region" description="Acidic residues" evidence="1">
    <location>
        <begin position="52"/>
        <end position="71"/>
    </location>
</feature>
<dbReference type="EMBL" id="LAZR01000231">
    <property type="protein sequence ID" value="KKN80442.1"/>
    <property type="molecule type" value="Genomic_DNA"/>
</dbReference>
<evidence type="ECO:0000256" key="1">
    <source>
        <dbReference type="SAM" id="MobiDB-lite"/>
    </source>
</evidence>
<feature type="compositionally biased region" description="Basic and acidic residues" evidence="1">
    <location>
        <begin position="72"/>
        <end position="83"/>
    </location>
</feature>